<dbReference type="InterPro" id="IPR025110">
    <property type="entry name" value="AMP-bd_C"/>
</dbReference>
<sequence>MQELDRITVGALLDRVAAEHPDHEALVYTDRDLRYSYREFNELCRKVAKGLMALGIQKGEHIAIWATNVPEWVTLQFATGKMGAVLVTVNTNYKTFEVEYLLKQSDTTTLVMIGGTKTSNYIKMVNELCPELNECQPGQLQSARLPLMKNVIFIGPETPPGMLNWTDLLALADQVTDEELAARQASLDPDDVINMQYTSGTTGFPKGVMLTHFNIINNAHSIANCMAFTHRDRLCIPVPFFHCFGCVLGTMTCVVSGATMVPLEVFHPVKVLETIEKERCTAVHGVPTMFIMELEEMNKRNYDTSSLRTGIMAGSPCPIEVMKSVVNRMGAKEITITYGQTEASPAITMTRTEDPIELRVTTVGRVIPNVEAKIVDPETGEDCPPGVQGEIVARGYNVMKGYYKMPEATAQAIDKEGWLHTGDLGVMDEKGYFKITGRLKDMIIRGGENIYPREIEEFLYTHPAIKDVQVIGVPSLKYGEEVLAYIQLREGASLTKEEVQAYCKDKIAKYKIPSYVLFVDSYPTTASGKVQKYKLREQAIATLGLESLTKIETA</sequence>
<dbReference type="OrthoDB" id="9778383at2"/>
<dbReference type="PROSITE" id="PS00455">
    <property type="entry name" value="AMP_BINDING"/>
    <property type="match status" value="1"/>
</dbReference>
<protein>
    <submittedName>
        <fullName evidence="5">Fatty-acyl-CoA synthase</fullName>
    </submittedName>
</protein>
<dbReference type="GO" id="GO:0031956">
    <property type="term" value="F:medium-chain fatty acid-CoA ligase activity"/>
    <property type="evidence" value="ECO:0007669"/>
    <property type="project" value="TreeGrafter"/>
</dbReference>
<dbReference type="FunFam" id="3.40.50.12780:FF:000003">
    <property type="entry name" value="Long-chain-fatty-acid--CoA ligase FadD"/>
    <property type="match status" value="1"/>
</dbReference>
<dbReference type="Proteomes" id="UP000184148">
    <property type="component" value="Unassembled WGS sequence"/>
</dbReference>
<reference evidence="6" key="1">
    <citation type="submission" date="2016-11" db="EMBL/GenBank/DDBJ databases">
        <authorList>
            <person name="Varghese N."/>
            <person name="Submissions S."/>
        </authorList>
    </citation>
    <scope>NUCLEOTIDE SEQUENCE [LARGE SCALE GENOMIC DNA]</scope>
    <source>
        <strain evidence="6">DSM 12395</strain>
    </source>
</reference>
<accession>A0A1M5BXA8</accession>
<evidence type="ECO:0000256" key="1">
    <source>
        <dbReference type="ARBA" id="ARBA00006432"/>
    </source>
</evidence>
<evidence type="ECO:0000259" key="3">
    <source>
        <dbReference type="Pfam" id="PF00501"/>
    </source>
</evidence>
<feature type="domain" description="AMP-binding enzyme C-terminal" evidence="4">
    <location>
        <begin position="454"/>
        <end position="529"/>
    </location>
</feature>
<dbReference type="AlphaFoldDB" id="A0A1M5BXA8"/>
<dbReference type="Gene3D" id="2.30.38.10">
    <property type="entry name" value="Luciferase, Domain 3"/>
    <property type="match status" value="1"/>
</dbReference>
<evidence type="ECO:0000259" key="4">
    <source>
        <dbReference type="Pfam" id="PF13193"/>
    </source>
</evidence>
<proteinExistence type="inferred from homology"/>
<dbReference type="STRING" id="1121429.SAMN02745133_02730"/>
<dbReference type="CDD" id="cd05917">
    <property type="entry name" value="FACL_like_2"/>
    <property type="match status" value="1"/>
</dbReference>
<dbReference type="Gene3D" id="3.40.50.980">
    <property type="match status" value="2"/>
</dbReference>
<comment type="similarity">
    <text evidence="1">Belongs to the ATP-dependent AMP-binding enzyme family.</text>
</comment>
<keyword evidence="6" id="KW-1185">Reference proteome</keyword>
<dbReference type="PANTHER" id="PTHR43201:SF5">
    <property type="entry name" value="MEDIUM-CHAIN ACYL-COA LIGASE ACSF2, MITOCHONDRIAL"/>
    <property type="match status" value="1"/>
</dbReference>
<name>A0A1M5BXA8_9FIRM</name>
<dbReference type="FunFam" id="3.30.300.30:FF:000008">
    <property type="entry name" value="2,3-dihydroxybenzoate-AMP ligase"/>
    <property type="match status" value="1"/>
</dbReference>
<dbReference type="Pfam" id="PF00501">
    <property type="entry name" value="AMP-binding"/>
    <property type="match status" value="1"/>
</dbReference>
<evidence type="ECO:0000313" key="6">
    <source>
        <dbReference type="Proteomes" id="UP000184148"/>
    </source>
</evidence>
<organism evidence="5 6">
    <name type="scientific">Desulforamulus putei DSM 12395</name>
    <dbReference type="NCBI Taxonomy" id="1121429"/>
    <lineage>
        <taxon>Bacteria</taxon>
        <taxon>Bacillati</taxon>
        <taxon>Bacillota</taxon>
        <taxon>Clostridia</taxon>
        <taxon>Eubacteriales</taxon>
        <taxon>Peptococcaceae</taxon>
        <taxon>Desulforamulus</taxon>
    </lineage>
</organism>
<gene>
    <name evidence="5" type="ORF">SAMN02745133_02730</name>
</gene>
<dbReference type="GO" id="GO:0006631">
    <property type="term" value="P:fatty acid metabolic process"/>
    <property type="evidence" value="ECO:0007669"/>
    <property type="project" value="TreeGrafter"/>
</dbReference>
<dbReference type="SUPFAM" id="SSF56801">
    <property type="entry name" value="Acetyl-CoA synthetase-like"/>
    <property type="match status" value="1"/>
</dbReference>
<keyword evidence="2" id="KW-0436">Ligase</keyword>
<evidence type="ECO:0000313" key="5">
    <source>
        <dbReference type="EMBL" id="SHF47233.1"/>
    </source>
</evidence>
<feature type="domain" description="AMP-dependent synthetase/ligase" evidence="3">
    <location>
        <begin position="14"/>
        <end position="403"/>
    </location>
</feature>
<dbReference type="PANTHER" id="PTHR43201">
    <property type="entry name" value="ACYL-COA SYNTHETASE"/>
    <property type="match status" value="1"/>
</dbReference>
<dbReference type="Pfam" id="PF13193">
    <property type="entry name" value="AMP-binding_C"/>
    <property type="match status" value="1"/>
</dbReference>
<dbReference type="InterPro" id="IPR045851">
    <property type="entry name" value="AMP-bd_C_sf"/>
</dbReference>
<dbReference type="InterPro" id="IPR020845">
    <property type="entry name" value="AMP-binding_CS"/>
</dbReference>
<dbReference type="EMBL" id="FQUY01000026">
    <property type="protein sequence ID" value="SHF47233.1"/>
    <property type="molecule type" value="Genomic_DNA"/>
</dbReference>
<evidence type="ECO:0000256" key="2">
    <source>
        <dbReference type="ARBA" id="ARBA00022598"/>
    </source>
</evidence>
<dbReference type="RefSeq" id="WP_073239932.1">
    <property type="nucleotide sequence ID" value="NZ_FQUY01000026.1"/>
</dbReference>
<dbReference type="Gene3D" id="3.30.300.30">
    <property type="match status" value="1"/>
</dbReference>
<dbReference type="InterPro" id="IPR000873">
    <property type="entry name" value="AMP-dep_synth/lig_dom"/>
</dbReference>